<dbReference type="OrthoDB" id="5290706at2"/>
<accession>M4VAI0</accession>
<comment type="similarity">
    <text evidence="1">Belongs to the AB hydrolase superfamily. AB hydrolase 2 family.</text>
</comment>
<evidence type="ECO:0000313" key="4">
    <source>
        <dbReference type="EMBL" id="AGH96238.1"/>
    </source>
</evidence>
<protein>
    <submittedName>
        <fullName evidence="4">Serine esterase, putative</fullName>
    </submittedName>
</protein>
<evidence type="ECO:0000259" key="3">
    <source>
        <dbReference type="Pfam" id="PF02230"/>
    </source>
</evidence>
<dbReference type="Proteomes" id="UP000012040">
    <property type="component" value="Chromosome"/>
</dbReference>
<dbReference type="PANTHER" id="PTHR10655:SF17">
    <property type="entry name" value="LYSOPHOSPHOLIPASE-LIKE PROTEIN 1"/>
    <property type="match status" value="1"/>
</dbReference>
<keyword evidence="5" id="KW-1185">Reference proteome</keyword>
<dbReference type="InterPro" id="IPR050565">
    <property type="entry name" value="LYPA1-2/EST-like"/>
</dbReference>
<dbReference type="STRING" id="1184267.A11Q_2022"/>
<dbReference type="InterPro" id="IPR029058">
    <property type="entry name" value="AB_hydrolase_fold"/>
</dbReference>
<evidence type="ECO:0000256" key="2">
    <source>
        <dbReference type="ARBA" id="ARBA00022801"/>
    </source>
</evidence>
<organism evidence="4 5">
    <name type="scientific">Pseudobdellovibrio exovorus JSS</name>
    <dbReference type="NCBI Taxonomy" id="1184267"/>
    <lineage>
        <taxon>Bacteria</taxon>
        <taxon>Pseudomonadati</taxon>
        <taxon>Bdellovibrionota</taxon>
        <taxon>Bdellovibrionia</taxon>
        <taxon>Bdellovibrionales</taxon>
        <taxon>Pseudobdellovibrionaceae</taxon>
        <taxon>Pseudobdellovibrio</taxon>
    </lineage>
</organism>
<proteinExistence type="inferred from homology"/>
<dbReference type="EMBL" id="CP003537">
    <property type="protein sequence ID" value="AGH96238.1"/>
    <property type="molecule type" value="Genomic_DNA"/>
</dbReference>
<keyword evidence="2" id="KW-0378">Hydrolase</keyword>
<sequence length="218" mass="24184">MRQAGPLKAIEIYQDPEAKWVILLHGYGADASDLASLQSAIPLNKDCNWLFPDAPLSVPIGPGWTGRAWWNIRMTELPGDWTQLRPPDMDPAVDKVMKMMASMKFDWKDVIIGGFSQGAMLATEVFLKAPVTPAGLICMSGTLLSQPVWTELVAARKGASVLMSHGEMDPVLPHKGSVLLQKFFEENGIKTQFVSFRGGHEIPFQVIEKMKTYISERL</sequence>
<evidence type="ECO:0000256" key="1">
    <source>
        <dbReference type="ARBA" id="ARBA00006499"/>
    </source>
</evidence>
<reference evidence="4 5" key="1">
    <citation type="journal article" date="2013" name="ISME J.">
        <title>By their genes ye shall know them: genomic signatures of predatory bacteria.</title>
        <authorList>
            <person name="Pasternak Z."/>
            <person name="Pietrokovski S."/>
            <person name="Rotem O."/>
            <person name="Gophna U."/>
            <person name="Lurie-Weinberger M.N."/>
            <person name="Jurkevitch E."/>
        </authorList>
    </citation>
    <scope>NUCLEOTIDE SEQUENCE [LARGE SCALE GENOMIC DNA]</scope>
    <source>
        <strain evidence="4 5">JSS</strain>
    </source>
</reference>
<feature type="domain" description="Phospholipase/carboxylesterase/thioesterase" evidence="3">
    <location>
        <begin position="9"/>
        <end position="215"/>
    </location>
</feature>
<dbReference type="InterPro" id="IPR003140">
    <property type="entry name" value="PLipase/COase/thioEstase"/>
</dbReference>
<dbReference type="Pfam" id="PF02230">
    <property type="entry name" value="Abhydrolase_2"/>
    <property type="match status" value="1"/>
</dbReference>
<dbReference type="eggNOG" id="COG0400">
    <property type="taxonomic scope" value="Bacteria"/>
</dbReference>
<dbReference type="KEGG" id="bex:A11Q_2022"/>
<evidence type="ECO:0000313" key="5">
    <source>
        <dbReference type="Proteomes" id="UP000012040"/>
    </source>
</evidence>
<dbReference type="PATRIC" id="fig|1184267.3.peg.2047"/>
<dbReference type="PANTHER" id="PTHR10655">
    <property type="entry name" value="LYSOPHOSPHOLIPASE-RELATED"/>
    <property type="match status" value="1"/>
</dbReference>
<dbReference type="Gene3D" id="3.40.50.1820">
    <property type="entry name" value="alpha/beta hydrolase"/>
    <property type="match status" value="1"/>
</dbReference>
<dbReference type="GO" id="GO:0016787">
    <property type="term" value="F:hydrolase activity"/>
    <property type="evidence" value="ECO:0007669"/>
    <property type="project" value="UniProtKB-KW"/>
</dbReference>
<dbReference type="RefSeq" id="WP_015470728.1">
    <property type="nucleotide sequence ID" value="NC_020813.1"/>
</dbReference>
<dbReference type="AlphaFoldDB" id="M4VAI0"/>
<gene>
    <name evidence="4" type="ORF">A11Q_2022</name>
</gene>
<name>M4VAI0_9BACT</name>
<dbReference type="SUPFAM" id="SSF53474">
    <property type="entry name" value="alpha/beta-Hydrolases"/>
    <property type="match status" value="1"/>
</dbReference>
<dbReference type="HOGENOM" id="CLU_049413_5_1_7"/>